<dbReference type="Gene3D" id="3.90.220.20">
    <property type="entry name" value="DNA methylase specificity domains"/>
    <property type="match status" value="2"/>
</dbReference>
<feature type="domain" description="Type I restriction modification DNA specificity" evidence="4">
    <location>
        <begin position="70"/>
        <end position="176"/>
    </location>
</feature>
<evidence type="ECO:0000259" key="4">
    <source>
        <dbReference type="Pfam" id="PF01420"/>
    </source>
</evidence>
<evidence type="ECO:0000313" key="6">
    <source>
        <dbReference type="Proteomes" id="UP001165667"/>
    </source>
</evidence>
<reference evidence="5" key="1">
    <citation type="submission" date="2022-05" db="EMBL/GenBank/DDBJ databases">
        <authorList>
            <person name="Pankratov T."/>
        </authorList>
    </citation>
    <scope>NUCLEOTIDE SEQUENCE</scope>
    <source>
        <strain evidence="5">BP6-180914</strain>
    </source>
</reference>
<name>A0AA41Z3Z0_9HYPH</name>
<dbReference type="AlphaFoldDB" id="A0AA41Z3Z0"/>
<dbReference type="GO" id="GO:0003677">
    <property type="term" value="F:DNA binding"/>
    <property type="evidence" value="ECO:0007669"/>
    <property type="project" value="UniProtKB-KW"/>
</dbReference>
<dbReference type="EC" id="3.1.21.-" evidence="5"/>
<keyword evidence="6" id="KW-1185">Reference proteome</keyword>
<keyword evidence="5" id="KW-0540">Nuclease</keyword>
<keyword evidence="3" id="KW-0238">DNA-binding</keyword>
<dbReference type="GO" id="GO:0009307">
    <property type="term" value="P:DNA restriction-modification system"/>
    <property type="evidence" value="ECO:0007669"/>
    <property type="project" value="UniProtKB-KW"/>
</dbReference>
<organism evidence="5 6">
    <name type="scientific">Lichenifustis flavocetrariae</name>
    <dbReference type="NCBI Taxonomy" id="2949735"/>
    <lineage>
        <taxon>Bacteria</taxon>
        <taxon>Pseudomonadati</taxon>
        <taxon>Pseudomonadota</taxon>
        <taxon>Alphaproteobacteria</taxon>
        <taxon>Hyphomicrobiales</taxon>
        <taxon>Lichenihabitantaceae</taxon>
        <taxon>Lichenifustis</taxon>
    </lineage>
</organism>
<dbReference type="GO" id="GO:0016787">
    <property type="term" value="F:hydrolase activity"/>
    <property type="evidence" value="ECO:0007669"/>
    <property type="project" value="UniProtKB-KW"/>
</dbReference>
<dbReference type="Pfam" id="PF01420">
    <property type="entry name" value="Methylase_S"/>
    <property type="match status" value="1"/>
</dbReference>
<evidence type="ECO:0000256" key="2">
    <source>
        <dbReference type="ARBA" id="ARBA00022747"/>
    </source>
</evidence>
<keyword evidence="5" id="KW-0255">Endonuclease</keyword>
<dbReference type="InterPro" id="IPR000055">
    <property type="entry name" value="Restrct_endonuc_typeI_TRD"/>
</dbReference>
<keyword evidence="2" id="KW-0680">Restriction system</keyword>
<comment type="caution">
    <text evidence="5">The sequence shown here is derived from an EMBL/GenBank/DDBJ whole genome shotgun (WGS) entry which is preliminary data.</text>
</comment>
<evidence type="ECO:0000256" key="1">
    <source>
        <dbReference type="ARBA" id="ARBA00010923"/>
    </source>
</evidence>
<comment type="similarity">
    <text evidence="1">Belongs to the type-I restriction system S methylase family.</text>
</comment>
<sequence length="203" mass="22909">MNIHAADALAVTRTCRLGNLLDFRNDIVHPKDRPVGPVTFVGLEHVEPNTGRRVGELTIELSKMTGRRARFRKGDIVYGYLRPYLNKVWIAEFDGICSVDQYVFVVRSGVGRDYISHFLRSDEFLNTAPVGLSPGQLPRIRSGEIADTPIRLPPLDKQRQIAAILDKADALRRKRKRALDLLNSLTQSLFLQMFGDPVTNVKK</sequence>
<protein>
    <submittedName>
        <fullName evidence="5">Restriction endonuclease subunit S</fullName>
        <ecNumber evidence="5">3.1.21.-</ecNumber>
    </submittedName>
</protein>
<dbReference type="Proteomes" id="UP001165667">
    <property type="component" value="Unassembled WGS sequence"/>
</dbReference>
<dbReference type="PANTHER" id="PTHR30408">
    <property type="entry name" value="TYPE-1 RESTRICTION ENZYME ECOKI SPECIFICITY PROTEIN"/>
    <property type="match status" value="1"/>
</dbReference>
<evidence type="ECO:0000313" key="5">
    <source>
        <dbReference type="EMBL" id="MCW6512637.1"/>
    </source>
</evidence>
<keyword evidence="5" id="KW-0378">Hydrolase</keyword>
<proteinExistence type="inferred from homology"/>
<dbReference type="PANTHER" id="PTHR30408:SF12">
    <property type="entry name" value="TYPE I RESTRICTION ENZYME MJAVIII SPECIFICITY SUBUNIT"/>
    <property type="match status" value="1"/>
</dbReference>
<accession>A0AA41Z3Z0</accession>
<dbReference type="InterPro" id="IPR052021">
    <property type="entry name" value="Type-I_RS_S_subunit"/>
</dbReference>
<gene>
    <name evidence="5" type="ORF">M8523_32535</name>
</gene>
<dbReference type="RefSeq" id="WP_282589012.1">
    <property type="nucleotide sequence ID" value="NZ_JAMOIM010000057.1"/>
</dbReference>
<dbReference type="SUPFAM" id="SSF116734">
    <property type="entry name" value="DNA methylase specificity domain"/>
    <property type="match status" value="1"/>
</dbReference>
<dbReference type="InterPro" id="IPR044946">
    <property type="entry name" value="Restrct_endonuc_typeI_TRD_sf"/>
</dbReference>
<evidence type="ECO:0000256" key="3">
    <source>
        <dbReference type="ARBA" id="ARBA00023125"/>
    </source>
</evidence>
<dbReference type="GO" id="GO:0004519">
    <property type="term" value="F:endonuclease activity"/>
    <property type="evidence" value="ECO:0007669"/>
    <property type="project" value="UniProtKB-KW"/>
</dbReference>
<dbReference type="EMBL" id="JAMOIM010000057">
    <property type="protein sequence ID" value="MCW6512637.1"/>
    <property type="molecule type" value="Genomic_DNA"/>
</dbReference>